<evidence type="ECO:0000256" key="5">
    <source>
        <dbReference type="ARBA" id="ARBA00024045"/>
    </source>
</evidence>
<feature type="region of interest" description="Disordered" evidence="6">
    <location>
        <begin position="92"/>
        <end position="142"/>
    </location>
</feature>
<dbReference type="GO" id="GO:0046872">
    <property type="term" value="F:metal ion binding"/>
    <property type="evidence" value="ECO:0007669"/>
    <property type="project" value="UniProtKB-KW"/>
</dbReference>
<organism evidence="7 8">
    <name type="scientific">Juglans regia</name>
    <name type="common">English walnut</name>
    <dbReference type="NCBI Taxonomy" id="51240"/>
    <lineage>
        <taxon>Eukaryota</taxon>
        <taxon>Viridiplantae</taxon>
        <taxon>Streptophyta</taxon>
        <taxon>Embryophyta</taxon>
        <taxon>Tracheophyta</taxon>
        <taxon>Spermatophyta</taxon>
        <taxon>Magnoliopsida</taxon>
        <taxon>eudicotyledons</taxon>
        <taxon>Gunneridae</taxon>
        <taxon>Pentapetalae</taxon>
        <taxon>rosids</taxon>
        <taxon>fabids</taxon>
        <taxon>Fagales</taxon>
        <taxon>Juglandaceae</taxon>
        <taxon>Juglans</taxon>
    </lineage>
</organism>
<name>A0A2I4GPU0_JUGRE</name>
<dbReference type="CDD" id="cd00371">
    <property type="entry name" value="HMA"/>
    <property type="match status" value="1"/>
</dbReference>
<dbReference type="Proteomes" id="UP000235220">
    <property type="component" value="Chromosome 8"/>
</dbReference>
<protein>
    <submittedName>
        <fullName evidence="8">Heavy metal-associated isoprenylated plant protein 35-like</fullName>
    </submittedName>
</protein>
<sequence>MATADAKTELAKEVAKDVPEESPPEPLKYKTWVLKVSIHCEGCKRKVKKVLKNIEGVYTTDVDLKQQKVIVTGNLNPEILIKKLVKTGKHAELWPEKAGTKERKNGKPKNKEKQSDQESSEESNHGGDKEKETIDVEDQDPAKNCYGCEGGVASGKTGGQAKEPKPEVNVPSINQTPAADMQGGGGSGGKKKKKKKKKGQKASNSNVDGAEHSGNAPPRTESANRTGQGPILAPANSSPPLQHVYPRYPPSNYSPPRQHLYDQDPQHYHVTPMNATSYTVAYPTSTSYHMTSPPSYDYLYVLQGPPGFETRSEHPPADRDMCSLLRRTVSEIFSDENPNGCSII</sequence>
<dbReference type="InterPro" id="IPR006121">
    <property type="entry name" value="HMA_dom"/>
</dbReference>
<gene>
    <name evidence="8" type="primary">LOC109009755</name>
</gene>
<dbReference type="FunFam" id="3.30.70.100:FF:000008">
    <property type="entry name" value="Copper transport protein ATOX1"/>
    <property type="match status" value="1"/>
</dbReference>
<dbReference type="InterPro" id="IPR036163">
    <property type="entry name" value="HMA_dom_sf"/>
</dbReference>
<evidence type="ECO:0000256" key="4">
    <source>
        <dbReference type="ARBA" id="ARBA00023289"/>
    </source>
</evidence>
<dbReference type="PROSITE" id="PS50846">
    <property type="entry name" value="HMA_2"/>
    <property type="match status" value="1"/>
</dbReference>
<dbReference type="FunCoup" id="A0A2I4GPU0">
    <property type="interactions" value="498"/>
</dbReference>
<dbReference type="Gramene" id="Jr08_21160_p1">
    <property type="protein sequence ID" value="cds.Jr08_21160_p1"/>
    <property type="gene ID" value="Jr08_21160"/>
</dbReference>
<feature type="compositionally biased region" description="Basic residues" evidence="6">
    <location>
        <begin position="189"/>
        <end position="200"/>
    </location>
</feature>
<dbReference type="KEGG" id="jre:109009755"/>
<evidence type="ECO:0000256" key="3">
    <source>
        <dbReference type="ARBA" id="ARBA00023288"/>
    </source>
</evidence>
<dbReference type="AlphaFoldDB" id="A0A2I4GPU0"/>
<dbReference type="RefSeq" id="XP_018845911.1">
    <property type="nucleotide sequence ID" value="XM_018990366.2"/>
</dbReference>
<reference evidence="8" key="1">
    <citation type="submission" date="2025-08" db="UniProtKB">
        <authorList>
            <consortium name="RefSeq"/>
        </authorList>
    </citation>
    <scope>IDENTIFICATION</scope>
    <source>
        <tissue evidence="8">Leaves</tissue>
    </source>
</reference>
<evidence type="ECO:0000313" key="7">
    <source>
        <dbReference type="Proteomes" id="UP000235220"/>
    </source>
</evidence>
<feature type="region of interest" description="Disordered" evidence="6">
    <location>
        <begin position="1"/>
        <end position="25"/>
    </location>
</feature>
<keyword evidence="4" id="KW-0636">Prenylation</keyword>
<keyword evidence="1" id="KW-0488">Methylation</keyword>
<dbReference type="Gene3D" id="3.30.70.100">
    <property type="match status" value="1"/>
</dbReference>
<dbReference type="GeneID" id="109009755"/>
<keyword evidence="2" id="KW-0479">Metal-binding</keyword>
<evidence type="ECO:0000256" key="2">
    <source>
        <dbReference type="ARBA" id="ARBA00022723"/>
    </source>
</evidence>
<feature type="compositionally biased region" description="Basic and acidic residues" evidence="6">
    <location>
        <begin position="92"/>
        <end position="134"/>
    </location>
</feature>
<dbReference type="PANTHER" id="PTHR45868">
    <property type="entry name" value="HEAVY METAL-ASSOCIATED ISOPRENYLATED PLANT PROTEIN 33-RELATED"/>
    <property type="match status" value="1"/>
</dbReference>
<proteinExistence type="inferred from homology"/>
<keyword evidence="7" id="KW-1185">Reference proteome</keyword>
<evidence type="ECO:0000256" key="1">
    <source>
        <dbReference type="ARBA" id="ARBA00022481"/>
    </source>
</evidence>
<dbReference type="SUPFAM" id="SSF55008">
    <property type="entry name" value="HMA, heavy metal-associated domain"/>
    <property type="match status" value="1"/>
</dbReference>
<feature type="compositionally biased region" description="Basic and acidic residues" evidence="6">
    <location>
        <begin position="1"/>
        <end position="19"/>
    </location>
</feature>
<feature type="region of interest" description="Disordered" evidence="6">
    <location>
        <begin position="154"/>
        <end position="257"/>
    </location>
</feature>
<comment type="similarity">
    <text evidence="5">Belongs to the HIPP family.</text>
</comment>
<dbReference type="OrthoDB" id="689350at2759"/>
<accession>A0A2I4GPU0</accession>
<dbReference type="Pfam" id="PF00403">
    <property type="entry name" value="HMA"/>
    <property type="match status" value="1"/>
</dbReference>
<keyword evidence="3" id="KW-0449">Lipoprotein</keyword>
<evidence type="ECO:0000256" key="6">
    <source>
        <dbReference type="SAM" id="MobiDB-lite"/>
    </source>
</evidence>
<dbReference type="PANTHER" id="PTHR45868:SF69">
    <property type="entry name" value="HEAVY METAL-ASSOCIATED ISOPRENYLATED PLANT PROTEIN 35"/>
    <property type="match status" value="1"/>
</dbReference>
<evidence type="ECO:0000313" key="8">
    <source>
        <dbReference type="RefSeq" id="XP_018845911.1"/>
    </source>
</evidence>